<dbReference type="Gene3D" id="1.10.4200.10">
    <property type="entry name" value="Triphosphoribosyl-dephospho-CoA protein"/>
    <property type="match status" value="1"/>
</dbReference>
<dbReference type="STRING" id="34103.SAMN05421778_104153"/>
<dbReference type="HAMAP" id="MF_01883">
    <property type="entry name" value="MdcB"/>
    <property type="match status" value="1"/>
</dbReference>
<accession>A0A059KMC3</accession>
<dbReference type="GO" id="GO:0046917">
    <property type="term" value="F:triphosphoribosyl-dephospho-CoA synthase activity"/>
    <property type="evidence" value="ECO:0007669"/>
    <property type="project" value="UniProtKB-UniRule"/>
</dbReference>
<comment type="function">
    <text evidence="5">Involved in the formation of 2-(5''-phosphoribosyl)-3'-dephosphocoenzyme-A, the prosthetic group of the acyl-carrier protein of the malonate decarboxylase.</text>
</comment>
<dbReference type="InterPro" id="IPR017555">
    <property type="entry name" value="TriPribosyl-deP-CoA_syn"/>
</dbReference>
<comment type="catalytic activity">
    <reaction evidence="1 5">
        <text>3'-dephospho-CoA + ATP = 2'-(5''-triphospho-alpha-D-ribosyl)-3'-dephospho-CoA + adenine</text>
        <dbReference type="Rhea" id="RHEA:15117"/>
        <dbReference type="ChEBI" id="CHEBI:16708"/>
        <dbReference type="ChEBI" id="CHEBI:30616"/>
        <dbReference type="ChEBI" id="CHEBI:57328"/>
        <dbReference type="ChEBI" id="CHEBI:61378"/>
        <dbReference type="EC" id="2.4.2.52"/>
    </reaction>
</comment>
<dbReference type="PANTHER" id="PTHR30201">
    <property type="entry name" value="TRIPHOSPHORIBOSYL-DEPHOSPHO-COA SYNTHASE"/>
    <property type="match status" value="1"/>
</dbReference>
<keyword evidence="2 5" id="KW-0808">Transferase</keyword>
<keyword evidence="4 5" id="KW-0067">ATP-binding</keyword>
<dbReference type="EC" id="2.4.2.52" evidence="5"/>
<evidence type="ECO:0000256" key="2">
    <source>
        <dbReference type="ARBA" id="ARBA00022679"/>
    </source>
</evidence>
<gene>
    <name evidence="5" type="primary">mdcB</name>
    <name evidence="6" type="ORF">X805_18370</name>
</gene>
<dbReference type="AlphaFoldDB" id="A0A059KMC3"/>
<evidence type="ECO:0000256" key="4">
    <source>
        <dbReference type="ARBA" id="ARBA00022840"/>
    </source>
</evidence>
<dbReference type="GO" id="GO:0051191">
    <property type="term" value="P:prosthetic group biosynthetic process"/>
    <property type="evidence" value="ECO:0007669"/>
    <property type="project" value="TreeGrafter"/>
</dbReference>
<dbReference type="Pfam" id="PF01874">
    <property type="entry name" value="CitG"/>
    <property type="match status" value="1"/>
</dbReference>
<dbReference type="Proteomes" id="UP000026714">
    <property type="component" value="Unassembled WGS sequence"/>
</dbReference>
<evidence type="ECO:0000313" key="6">
    <source>
        <dbReference type="EMBL" id="KDB52617.1"/>
    </source>
</evidence>
<evidence type="ECO:0000256" key="1">
    <source>
        <dbReference type="ARBA" id="ARBA00001210"/>
    </source>
</evidence>
<evidence type="ECO:0000256" key="3">
    <source>
        <dbReference type="ARBA" id="ARBA00022741"/>
    </source>
</evidence>
<reference evidence="6 7" key="1">
    <citation type="journal article" date="2014" name="FEMS Microbiol. Ecol.">
        <title>Sphaerotilus natans encrusted with nanoball-shaped Fe(III) oxide minerals formed by nitrate-reducing mixotrophic Fe(II) oxidation.</title>
        <authorList>
            <person name="Park S."/>
            <person name="Kim D.H."/>
            <person name="Lee J.H."/>
            <person name="Hur H.G."/>
        </authorList>
    </citation>
    <scope>NUCLEOTIDE SEQUENCE [LARGE SCALE GENOMIC DNA]</scope>
    <source>
        <strain evidence="6 7">DSM 6575</strain>
    </source>
</reference>
<protein>
    <recommendedName>
        <fullName evidence="5">Probable 2-(5''-triphosphoribosyl)-3'-dephosphocoenzyme-A synthase</fullName>
        <shortName evidence="5">2-(5''-triphosphoribosyl)-3'-dephospho-CoA synthase</shortName>
        <ecNumber evidence="5">2.4.2.52</ecNumber>
    </recommendedName>
</protein>
<dbReference type="PATRIC" id="fig|1286631.3.peg.1806"/>
<dbReference type="NCBIfam" id="TIGR03132">
    <property type="entry name" value="malonate_mdcB"/>
    <property type="match status" value="1"/>
</dbReference>
<proteinExistence type="inferred from homology"/>
<evidence type="ECO:0000313" key="7">
    <source>
        <dbReference type="Proteomes" id="UP000026714"/>
    </source>
</evidence>
<dbReference type="RefSeq" id="WP_051631827.1">
    <property type="nucleotide sequence ID" value="NZ_AZRA01000047.1"/>
</dbReference>
<dbReference type="EMBL" id="AZRA01000047">
    <property type="protein sequence ID" value="KDB52617.1"/>
    <property type="molecule type" value="Genomic_DNA"/>
</dbReference>
<dbReference type="eggNOG" id="COG1767">
    <property type="taxonomic scope" value="Bacteria"/>
</dbReference>
<dbReference type="InterPro" id="IPR002736">
    <property type="entry name" value="CitG"/>
</dbReference>
<comment type="caution">
    <text evidence="6">The sequence shown here is derived from an EMBL/GenBank/DDBJ whole genome shotgun (WGS) entry which is preliminary data.</text>
</comment>
<keyword evidence="7" id="KW-1185">Reference proteome</keyword>
<evidence type="ECO:0000256" key="5">
    <source>
        <dbReference type="HAMAP-Rule" id="MF_01883"/>
    </source>
</evidence>
<comment type="similarity">
    <text evidence="5">Belongs to the CitG/MdcB family.</text>
</comment>
<organism evidence="6 7">
    <name type="scientific">Sphaerotilus natans subsp. natans DSM 6575</name>
    <dbReference type="NCBI Taxonomy" id="1286631"/>
    <lineage>
        <taxon>Bacteria</taxon>
        <taxon>Pseudomonadati</taxon>
        <taxon>Pseudomonadota</taxon>
        <taxon>Betaproteobacteria</taxon>
        <taxon>Burkholderiales</taxon>
        <taxon>Sphaerotilaceae</taxon>
        <taxon>Sphaerotilus</taxon>
    </lineage>
</organism>
<keyword evidence="3 5" id="KW-0547">Nucleotide-binding</keyword>
<dbReference type="GO" id="GO:0005524">
    <property type="term" value="F:ATP binding"/>
    <property type="evidence" value="ECO:0007669"/>
    <property type="project" value="UniProtKB-KW"/>
</dbReference>
<sequence>MSALPCLPLLAAAVERSDAALILGRAATVALHDELALAPKPGLVSFVDSGSHTDMDASTFLRSLFSLRRAFPAFARLGAAGAPFAALEQEGLAAEARMLRATGGINTHRGAIFTLGLLCAAAGRLRARGQALRPEGVRESLRQGWGEALAARAERAAGALSNGAIAARRHGLRGAGIEAAEAFPALFEVVHPALEAALARGLGAERARLQALFAAMAVLDDTNLAHRAGLAGLRDVQQRARDFLAAGGAAAPEAIERARALHRDFVARRLSPGGAADMLAAACWLHRVSR</sequence>
<dbReference type="PANTHER" id="PTHR30201:SF2">
    <property type="entry name" value="2-(5''-TRIPHOSPHORIBOSYL)-3'-DEPHOSPHOCOENZYME-A SYNTHASE"/>
    <property type="match status" value="1"/>
</dbReference>
<name>A0A059KMC3_9BURK</name>